<feature type="transmembrane region" description="Helical" evidence="14">
    <location>
        <begin position="34"/>
        <end position="54"/>
    </location>
</feature>
<dbReference type="GO" id="GO:0004768">
    <property type="term" value="F:stearoyl-CoA 9-desaturase activity"/>
    <property type="evidence" value="ECO:0007669"/>
    <property type="project" value="TreeGrafter"/>
</dbReference>
<dbReference type="EMBL" id="VIIS01000074">
    <property type="protein sequence ID" value="KAF0313635.1"/>
    <property type="molecule type" value="Genomic_DNA"/>
</dbReference>
<evidence type="ECO:0000256" key="4">
    <source>
        <dbReference type="ARBA" id="ARBA00022692"/>
    </source>
</evidence>
<dbReference type="InterPro" id="IPR005804">
    <property type="entry name" value="FA_desaturase_dom"/>
</dbReference>
<keyword evidence="3 12" id="KW-0444">Lipid biosynthesis</keyword>
<keyword evidence="7 12" id="KW-0560">Oxidoreductase</keyword>
<comment type="caution">
    <text evidence="16">The sequence shown here is derived from an EMBL/GenBank/DDBJ whole genome shotgun (WGS) entry which is preliminary data.</text>
</comment>
<evidence type="ECO:0000256" key="9">
    <source>
        <dbReference type="ARBA" id="ARBA00023098"/>
    </source>
</evidence>
<feature type="transmembrane region" description="Helical" evidence="14">
    <location>
        <begin position="181"/>
        <end position="200"/>
    </location>
</feature>
<dbReference type="PANTHER" id="PTHR11351">
    <property type="entry name" value="ACYL-COA DESATURASE"/>
    <property type="match status" value="1"/>
</dbReference>
<evidence type="ECO:0000313" key="17">
    <source>
        <dbReference type="Proteomes" id="UP000440578"/>
    </source>
</evidence>
<dbReference type="CDD" id="cd03505">
    <property type="entry name" value="Delta9-FADS-like"/>
    <property type="match status" value="1"/>
</dbReference>
<dbReference type="GO" id="GO:0005789">
    <property type="term" value="C:endoplasmic reticulum membrane"/>
    <property type="evidence" value="ECO:0007669"/>
    <property type="project" value="TreeGrafter"/>
</dbReference>
<evidence type="ECO:0000256" key="14">
    <source>
        <dbReference type="SAM" id="Phobius"/>
    </source>
</evidence>
<organism evidence="16 17">
    <name type="scientific">Amphibalanus amphitrite</name>
    <name type="common">Striped barnacle</name>
    <name type="synonym">Balanus amphitrite</name>
    <dbReference type="NCBI Taxonomy" id="1232801"/>
    <lineage>
        <taxon>Eukaryota</taxon>
        <taxon>Metazoa</taxon>
        <taxon>Ecdysozoa</taxon>
        <taxon>Arthropoda</taxon>
        <taxon>Crustacea</taxon>
        <taxon>Multicrustacea</taxon>
        <taxon>Cirripedia</taxon>
        <taxon>Thoracica</taxon>
        <taxon>Thoracicalcarea</taxon>
        <taxon>Balanomorpha</taxon>
        <taxon>Balanoidea</taxon>
        <taxon>Balanidae</taxon>
        <taxon>Amphibalaninae</taxon>
        <taxon>Amphibalanus</taxon>
    </lineage>
</organism>
<keyword evidence="5" id="KW-0276">Fatty acid metabolism</keyword>
<evidence type="ECO:0000256" key="5">
    <source>
        <dbReference type="ARBA" id="ARBA00022832"/>
    </source>
</evidence>
<comment type="domain">
    <text evidence="12">The histidine box domains are involved in binding the catalytic metal ions.</text>
</comment>
<dbReference type="GO" id="GO:0005506">
    <property type="term" value="F:iron ion binding"/>
    <property type="evidence" value="ECO:0007669"/>
    <property type="project" value="TreeGrafter"/>
</dbReference>
<accession>A0A6A4X2Y3</accession>
<feature type="transmembrane region" description="Helical" evidence="14">
    <location>
        <begin position="206"/>
        <end position="227"/>
    </location>
</feature>
<dbReference type="GO" id="GO:0006636">
    <property type="term" value="P:unsaturated fatty acid biosynthetic process"/>
    <property type="evidence" value="ECO:0007669"/>
    <property type="project" value="TreeGrafter"/>
</dbReference>
<dbReference type="InterPro" id="IPR015876">
    <property type="entry name" value="Acyl-CoA_DS"/>
</dbReference>
<evidence type="ECO:0000256" key="7">
    <source>
        <dbReference type="ARBA" id="ARBA00023002"/>
    </source>
</evidence>
<feature type="domain" description="Fatty acid desaturase" evidence="15">
    <location>
        <begin position="62"/>
        <end position="268"/>
    </location>
</feature>
<evidence type="ECO:0000256" key="13">
    <source>
        <dbReference type="SAM" id="MobiDB-lite"/>
    </source>
</evidence>
<feature type="transmembrane region" description="Helical" evidence="14">
    <location>
        <begin position="66"/>
        <end position="86"/>
    </location>
</feature>
<comment type="cofactor">
    <cofactor evidence="12">
        <name>Fe(2+)</name>
        <dbReference type="ChEBI" id="CHEBI:29033"/>
    </cofactor>
</comment>
<evidence type="ECO:0000256" key="1">
    <source>
        <dbReference type="ARBA" id="ARBA00004141"/>
    </source>
</evidence>
<dbReference type="PANTHER" id="PTHR11351:SF31">
    <property type="entry name" value="DESATURASE 1, ISOFORM A-RELATED"/>
    <property type="match status" value="1"/>
</dbReference>
<dbReference type="OrthoDB" id="10260134at2759"/>
<keyword evidence="17" id="KW-1185">Reference proteome</keyword>
<protein>
    <submittedName>
        <fullName evidence="16">Acyl-CoA Delta(11) desaturase</fullName>
    </submittedName>
</protein>
<name>A0A6A4X2Y3_AMPAM</name>
<evidence type="ECO:0000256" key="6">
    <source>
        <dbReference type="ARBA" id="ARBA00022989"/>
    </source>
</evidence>
<feature type="region of interest" description="Disordered" evidence="13">
    <location>
        <begin position="1"/>
        <end position="27"/>
    </location>
</feature>
<dbReference type="AlphaFoldDB" id="A0A6A4X2Y3"/>
<evidence type="ECO:0000259" key="15">
    <source>
        <dbReference type="Pfam" id="PF00487"/>
    </source>
</evidence>
<keyword evidence="9" id="KW-0443">Lipid metabolism</keyword>
<evidence type="ECO:0000256" key="8">
    <source>
        <dbReference type="ARBA" id="ARBA00023004"/>
    </source>
</evidence>
<evidence type="ECO:0000256" key="3">
    <source>
        <dbReference type="ARBA" id="ARBA00022516"/>
    </source>
</evidence>
<dbReference type="Pfam" id="PF00487">
    <property type="entry name" value="FA_desaturase"/>
    <property type="match status" value="1"/>
</dbReference>
<comment type="subcellular location">
    <subcellularLocation>
        <location evidence="1">Membrane</location>
        <topology evidence="1">Multi-pass membrane protein</topology>
    </subcellularLocation>
</comment>
<keyword evidence="4 12" id="KW-0812">Transmembrane</keyword>
<reference evidence="16 17" key="1">
    <citation type="submission" date="2019-07" db="EMBL/GenBank/DDBJ databases">
        <title>Draft genome assembly of a fouling barnacle, Amphibalanus amphitrite (Darwin, 1854): The first reference genome for Thecostraca.</title>
        <authorList>
            <person name="Kim W."/>
        </authorList>
    </citation>
    <scope>NUCLEOTIDE SEQUENCE [LARGE SCALE GENOMIC DNA]</scope>
    <source>
        <strain evidence="16">SNU_AA5</strain>
        <tissue evidence="16">Soma without cirri and trophi</tissue>
    </source>
</reference>
<evidence type="ECO:0000256" key="10">
    <source>
        <dbReference type="ARBA" id="ARBA00023136"/>
    </source>
</evidence>
<keyword evidence="8" id="KW-0408">Iron</keyword>
<proteinExistence type="inferred from homology"/>
<evidence type="ECO:0000256" key="12">
    <source>
        <dbReference type="RuleBase" id="RU000581"/>
    </source>
</evidence>
<sequence length="324" mass="36429">MAPNVATRRGPELSEEEVAPPAAGSAAKRPPTEIVWRSVAFFTILHILSVAGLVRALTAARWQTLVFGLFCYCIGGVGVTAGAHRLWSHRSFSANLPLRVLLMLMYTMAGQNHIHEWVRDHRLHHRHSETDADPHDATRGFFFAHCGWLVVRKHPQVKLQGRHTDLSDLEADPVVMFQKRWYLPLAAVMVVGLPTLVPYLCWGESLLDAYLIAVLKYVVTLHGTWLVNSAAHMWGMHPYDRHIHPAENRSVAALAFGEGWHNYHHSFPWDYKAAELPNYTGNVTTGFIDFFHRIGWASGLKTVSADIIQRRAARNGDGSYKAPH</sequence>
<evidence type="ECO:0000256" key="11">
    <source>
        <dbReference type="ARBA" id="ARBA00023160"/>
    </source>
</evidence>
<evidence type="ECO:0000256" key="2">
    <source>
        <dbReference type="ARBA" id="ARBA00009295"/>
    </source>
</evidence>
<evidence type="ECO:0000313" key="16">
    <source>
        <dbReference type="EMBL" id="KAF0313635.1"/>
    </source>
</evidence>
<dbReference type="Proteomes" id="UP000440578">
    <property type="component" value="Unassembled WGS sequence"/>
</dbReference>
<keyword evidence="11 12" id="KW-0275">Fatty acid biosynthesis</keyword>
<comment type="similarity">
    <text evidence="2 12">Belongs to the fatty acid desaturase type 1 family.</text>
</comment>
<keyword evidence="6 14" id="KW-1133">Transmembrane helix</keyword>
<keyword evidence="10 14" id="KW-0472">Membrane</keyword>
<gene>
    <name evidence="16" type="primary">ACO11_0</name>
    <name evidence="16" type="ORF">FJT64_015769</name>
</gene>
<dbReference type="PRINTS" id="PR00075">
    <property type="entry name" value="FACDDSATRASE"/>
</dbReference>